<protein>
    <submittedName>
        <fullName evidence="1">Uncharacterized protein</fullName>
    </submittedName>
</protein>
<gene>
    <name evidence="1" type="ORF">DV515_00005258</name>
</gene>
<reference evidence="1 2" key="1">
    <citation type="journal article" date="2018" name="Proc. R. Soc. B">
        <title>A non-coding region near Follistatin controls head colour polymorphism in the Gouldian finch.</title>
        <authorList>
            <person name="Toomey M.B."/>
            <person name="Marques C.I."/>
            <person name="Andrade P."/>
            <person name="Araujo P.M."/>
            <person name="Sabatino S."/>
            <person name="Gazda M.A."/>
            <person name="Afonso S."/>
            <person name="Lopes R.J."/>
            <person name="Corbo J.C."/>
            <person name="Carneiro M."/>
        </authorList>
    </citation>
    <scope>NUCLEOTIDE SEQUENCE [LARGE SCALE GENOMIC DNA]</scope>
    <source>
        <strain evidence="1">Red01</strain>
        <tissue evidence="1">Muscle</tissue>
    </source>
</reference>
<dbReference type="Proteomes" id="UP000276834">
    <property type="component" value="Unassembled WGS sequence"/>
</dbReference>
<evidence type="ECO:0000313" key="1">
    <source>
        <dbReference type="EMBL" id="RLW05229.1"/>
    </source>
</evidence>
<feature type="non-terminal residue" evidence="1">
    <location>
        <position position="1"/>
    </location>
</feature>
<comment type="caution">
    <text evidence="1">The sequence shown here is derived from an EMBL/GenBank/DDBJ whole genome shotgun (WGS) entry which is preliminary data.</text>
</comment>
<accession>A0A3L8SNJ5</accession>
<dbReference type="OrthoDB" id="9219479at2759"/>
<keyword evidence="2" id="KW-1185">Reference proteome</keyword>
<dbReference type="AlphaFoldDB" id="A0A3L8SNJ5"/>
<evidence type="ECO:0000313" key="2">
    <source>
        <dbReference type="Proteomes" id="UP000276834"/>
    </source>
</evidence>
<sequence length="105" mass="12018">EMREAERRRTEAEFERLRRLLAEPERTDVGSIISSLSEMRLHLPSGLPKELEKSLSSCCHQSDALWEALEKFRGRREQASEGHRDTRVPGLGYGVADRSRGLNLI</sequence>
<name>A0A3L8SNJ5_CHLGU</name>
<proteinExistence type="predicted"/>
<organism evidence="1 2">
    <name type="scientific">Chloebia gouldiae</name>
    <name type="common">Gouldian finch</name>
    <name type="synonym">Erythrura gouldiae</name>
    <dbReference type="NCBI Taxonomy" id="44316"/>
    <lineage>
        <taxon>Eukaryota</taxon>
        <taxon>Metazoa</taxon>
        <taxon>Chordata</taxon>
        <taxon>Craniata</taxon>
        <taxon>Vertebrata</taxon>
        <taxon>Euteleostomi</taxon>
        <taxon>Archelosauria</taxon>
        <taxon>Archosauria</taxon>
        <taxon>Dinosauria</taxon>
        <taxon>Saurischia</taxon>
        <taxon>Theropoda</taxon>
        <taxon>Coelurosauria</taxon>
        <taxon>Aves</taxon>
        <taxon>Neognathae</taxon>
        <taxon>Neoaves</taxon>
        <taxon>Telluraves</taxon>
        <taxon>Australaves</taxon>
        <taxon>Passeriformes</taxon>
        <taxon>Passeroidea</taxon>
        <taxon>Passeridae</taxon>
        <taxon>Chloebia</taxon>
    </lineage>
</organism>
<dbReference type="EMBL" id="QUSF01000011">
    <property type="protein sequence ID" value="RLW05229.1"/>
    <property type="molecule type" value="Genomic_DNA"/>
</dbReference>